<accession>A0A2S8GGN9</accession>
<sequence>MLGAAAAARFDKSSIVAIFGTVCLLFLISPENNEFFDLSAEMGGSAASDEPPSRLEEILAILRRFPEKGRIALARLAPGADIGPTSRTTEARMLSRSRSFEPLQGDTFAPTIQGGTR</sequence>
<feature type="region of interest" description="Disordered" evidence="1">
    <location>
        <begin position="80"/>
        <end position="117"/>
    </location>
</feature>
<dbReference type="Proteomes" id="UP000237819">
    <property type="component" value="Unassembled WGS sequence"/>
</dbReference>
<gene>
    <name evidence="2" type="ORF">C5Y93_23595</name>
</gene>
<reference evidence="2 3" key="1">
    <citation type="submission" date="2018-02" db="EMBL/GenBank/DDBJ databases">
        <title>Comparative genomes isolates from brazilian mangrove.</title>
        <authorList>
            <person name="Araujo J.E."/>
            <person name="Taketani R.G."/>
            <person name="Silva M.C.P."/>
            <person name="Loureco M.V."/>
            <person name="Andreote F.D."/>
        </authorList>
    </citation>
    <scope>NUCLEOTIDE SEQUENCE [LARGE SCALE GENOMIC DNA]</scope>
    <source>
        <strain evidence="2 3">Nap-Phe MGV</strain>
    </source>
</reference>
<organism evidence="2 3">
    <name type="scientific">Blastopirellula marina</name>
    <dbReference type="NCBI Taxonomy" id="124"/>
    <lineage>
        <taxon>Bacteria</taxon>
        <taxon>Pseudomonadati</taxon>
        <taxon>Planctomycetota</taxon>
        <taxon>Planctomycetia</taxon>
        <taxon>Pirellulales</taxon>
        <taxon>Pirellulaceae</taxon>
        <taxon>Blastopirellula</taxon>
    </lineage>
</organism>
<dbReference type="EMBL" id="PUHZ01000023">
    <property type="protein sequence ID" value="PQO43629.1"/>
    <property type="molecule type" value="Genomic_DNA"/>
</dbReference>
<evidence type="ECO:0000313" key="3">
    <source>
        <dbReference type="Proteomes" id="UP000237819"/>
    </source>
</evidence>
<proteinExistence type="predicted"/>
<protein>
    <submittedName>
        <fullName evidence="2">Uncharacterized protein</fullName>
    </submittedName>
</protein>
<dbReference type="AlphaFoldDB" id="A0A2S8GGN9"/>
<name>A0A2S8GGN9_9BACT</name>
<evidence type="ECO:0000313" key="2">
    <source>
        <dbReference type="EMBL" id="PQO43629.1"/>
    </source>
</evidence>
<evidence type="ECO:0000256" key="1">
    <source>
        <dbReference type="SAM" id="MobiDB-lite"/>
    </source>
</evidence>
<comment type="caution">
    <text evidence="2">The sequence shown here is derived from an EMBL/GenBank/DDBJ whole genome shotgun (WGS) entry which is preliminary data.</text>
</comment>